<comment type="caution">
    <text evidence="1">The sequence shown here is derived from an EMBL/GenBank/DDBJ whole genome shotgun (WGS) entry which is preliminary data.</text>
</comment>
<protein>
    <submittedName>
        <fullName evidence="1">Uncharacterized protein</fullName>
    </submittedName>
</protein>
<dbReference type="EMBL" id="JABTEG010000010">
    <property type="protein sequence ID" value="KAG4304256.1"/>
    <property type="molecule type" value="Genomic_DNA"/>
</dbReference>
<organism evidence="1 2">
    <name type="scientific">Pneumocystis oryctolagi</name>
    <dbReference type="NCBI Taxonomy" id="42067"/>
    <lineage>
        <taxon>Eukaryota</taxon>
        <taxon>Fungi</taxon>
        <taxon>Dikarya</taxon>
        <taxon>Ascomycota</taxon>
        <taxon>Taphrinomycotina</taxon>
        <taxon>Pneumocystomycetes</taxon>
        <taxon>Pneumocystaceae</taxon>
        <taxon>Pneumocystis</taxon>
    </lineage>
</organism>
<name>A0ACB7C9P9_9ASCO</name>
<evidence type="ECO:0000313" key="2">
    <source>
        <dbReference type="Proteomes" id="UP000768646"/>
    </source>
</evidence>
<dbReference type="Proteomes" id="UP000768646">
    <property type="component" value="Unassembled WGS sequence"/>
</dbReference>
<evidence type="ECO:0000313" key="1">
    <source>
        <dbReference type="EMBL" id="KAG4304256.1"/>
    </source>
</evidence>
<keyword evidence="2" id="KW-1185">Reference proteome</keyword>
<sequence>MKSSIFVVFSLVVPPFMKNNEFIYEKIISLNSMNLKILVLAIFVYSIKPKNLHLLLENLCGERKKKCQSLKTGIDKKCNELKNILNYALKKNVYFLKEYVQLAFQEYVVFYEVNKRDDITLEILLRTLNKGSLKNSNMTECEMGLRGLIKKCFYLETTYSYLLTLAKTKCSSLNEEIRKILNTITNEKYLSLLEQYYFFNLNCADNNKPDCDRVVKKCKKRSVFYASLGHFLT</sequence>
<gene>
    <name evidence="1" type="ORF">PORY_002437</name>
</gene>
<proteinExistence type="predicted"/>
<reference evidence="1 2" key="1">
    <citation type="journal article" date="2021" name="Commun. Biol.">
        <title>Genomic insights into the host specific adaptation of the Pneumocystis genus.</title>
        <authorList>
            <person name="Cisse O.H."/>
            <person name="Ma L."/>
            <person name="Dekker J.P."/>
            <person name="Khil P.P."/>
            <person name="Youn J.-H."/>
            <person name="Brenchley J.M."/>
            <person name="Blair R."/>
            <person name="Pahar B."/>
            <person name="Chabe M."/>
            <person name="Van Rompay K.K.A."/>
            <person name="Keesler R."/>
            <person name="Sukura A."/>
            <person name="Hirsch V."/>
            <person name="Kutty G."/>
            <person name="Liu Y."/>
            <person name="Peng L."/>
            <person name="Chen J."/>
            <person name="Song J."/>
            <person name="Weissenbacher-Lang C."/>
            <person name="Xu J."/>
            <person name="Upham N.S."/>
            <person name="Stajich J.E."/>
            <person name="Cuomo C.A."/>
            <person name="Cushion M.T."/>
            <person name="Kovacs J.A."/>
        </authorList>
    </citation>
    <scope>NUCLEOTIDE SEQUENCE [LARGE SCALE GENOMIC DNA]</scope>
    <source>
        <strain evidence="1 2">RABM</strain>
    </source>
</reference>
<accession>A0ACB7C9P9</accession>